<evidence type="ECO:0000259" key="1">
    <source>
        <dbReference type="Pfam" id="PF07969"/>
    </source>
</evidence>
<dbReference type="PIRSF" id="PIRSF006453">
    <property type="entry name" value="FwdA"/>
    <property type="match status" value="1"/>
</dbReference>
<dbReference type="Proteomes" id="UP000542342">
    <property type="component" value="Unassembled WGS sequence"/>
</dbReference>
<dbReference type="PANTHER" id="PTHR11647:SF1">
    <property type="entry name" value="COLLAPSIN RESPONSE MEDIATOR PROTEIN"/>
    <property type="match status" value="1"/>
</dbReference>
<dbReference type="InterPro" id="IPR012027">
    <property type="entry name" value="Formylmethanofuran_DH_asu"/>
</dbReference>
<name>A0A7V8VCX5_9BACT</name>
<gene>
    <name evidence="2" type="ORF">H0921_06325</name>
</gene>
<dbReference type="AlphaFoldDB" id="A0A7V8VCX5"/>
<protein>
    <submittedName>
        <fullName evidence="2">Formylmethanofuran dehydrogenase subunit A</fullName>
    </submittedName>
</protein>
<dbReference type="EMBL" id="JACEFB010000003">
    <property type="protein sequence ID" value="MBA2225778.1"/>
    <property type="molecule type" value="Genomic_DNA"/>
</dbReference>
<comment type="caution">
    <text evidence="2">The sequence shown here is derived from an EMBL/GenBank/DDBJ whole genome shotgun (WGS) entry which is preliminary data.</text>
</comment>
<feature type="domain" description="Amidohydrolase 3" evidence="1">
    <location>
        <begin position="41"/>
        <end position="483"/>
    </location>
</feature>
<reference evidence="2 3" key="1">
    <citation type="submission" date="2020-07" db="EMBL/GenBank/DDBJ databases">
        <title>Thermogemmata thermophila gen. nov., sp. nov., a novel moderate thermophilic planctomycete from a Kamchatka hot spring.</title>
        <authorList>
            <person name="Elcheninov A.G."/>
            <person name="Podosokorskaya O.A."/>
            <person name="Kovaleva O.L."/>
            <person name="Novikov A."/>
            <person name="Bonch-Osmolovskaya E.A."/>
            <person name="Toshchakov S.V."/>
            <person name="Kublanov I.V."/>
        </authorList>
    </citation>
    <scope>NUCLEOTIDE SEQUENCE [LARGE SCALE GENOMIC DNA]</scope>
    <source>
        <strain evidence="2 3">2918</strain>
    </source>
</reference>
<dbReference type="InterPro" id="IPR013108">
    <property type="entry name" value="Amidohydro_3"/>
</dbReference>
<evidence type="ECO:0000313" key="2">
    <source>
        <dbReference type="EMBL" id="MBA2225778.1"/>
    </source>
</evidence>
<dbReference type="InterPro" id="IPR011059">
    <property type="entry name" value="Metal-dep_hydrolase_composite"/>
</dbReference>
<dbReference type="InterPro" id="IPR032466">
    <property type="entry name" value="Metal_Hydrolase"/>
</dbReference>
<dbReference type="Pfam" id="PF07969">
    <property type="entry name" value="Amidohydro_3"/>
    <property type="match status" value="1"/>
</dbReference>
<accession>A0A7V8VCX5</accession>
<dbReference type="GO" id="GO:0016810">
    <property type="term" value="F:hydrolase activity, acting on carbon-nitrogen (but not peptide) bonds"/>
    <property type="evidence" value="ECO:0007669"/>
    <property type="project" value="InterPro"/>
</dbReference>
<keyword evidence="3" id="KW-1185">Reference proteome</keyword>
<dbReference type="SUPFAM" id="SSF51556">
    <property type="entry name" value="Metallo-dependent hydrolases"/>
    <property type="match status" value="1"/>
</dbReference>
<dbReference type="InterPro" id="IPR050378">
    <property type="entry name" value="Metallo-dep_Hydrolases_sf"/>
</dbReference>
<dbReference type="Gene3D" id="3.20.20.140">
    <property type="entry name" value="Metal-dependent hydrolases"/>
    <property type="match status" value="1"/>
</dbReference>
<evidence type="ECO:0000313" key="3">
    <source>
        <dbReference type="Proteomes" id="UP000542342"/>
    </source>
</evidence>
<dbReference type="Gene3D" id="2.30.40.10">
    <property type="entry name" value="Urease, subunit C, domain 1"/>
    <property type="match status" value="2"/>
</dbReference>
<organism evidence="2 3">
    <name type="scientific">Thermogemmata fonticola</name>
    <dbReference type="NCBI Taxonomy" id="2755323"/>
    <lineage>
        <taxon>Bacteria</taxon>
        <taxon>Pseudomonadati</taxon>
        <taxon>Planctomycetota</taxon>
        <taxon>Planctomycetia</taxon>
        <taxon>Gemmatales</taxon>
        <taxon>Gemmataceae</taxon>
        <taxon>Thermogemmata</taxon>
    </lineage>
</organism>
<dbReference type="PANTHER" id="PTHR11647">
    <property type="entry name" value="HYDRANTOINASE/DIHYDROPYRIMIDINASE FAMILY MEMBER"/>
    <property type="match status" value="1"/>
</dbReference>
<dbReference type="RefSeq" id="WP_194537215.1">
    <property type="nucleotide sequence ID" value="NZ_JACEFB010000003.1"/>
</dbReference>
<dbReference type="NCBIfam" id="TIGR03121">
    <property type="entry name" value="one_C_dehyd_A"/>
    <property type="match status" value="1"/>
</dbReference>
<dbReference type="SUPFAM" id="SSF51338">
    <property type="entry name" value="Composite domain of metallo-dependent hydrolases"/>
    <property type="match status" value="2"/>
</dbReference>
<proteinExistence type="predicted"/>
<sequence>MLRIQGGQVYDPRNGCHGEVRDICIGEDGRIVAELPPDAPVLDASGCLVFPGGVDVHTHIGGAALNFARGMIPEQHRRAVPIYRTTHRRAGLVGTTPTTFATGYVYAGMGWTTANEAAVPVLSARHTHEELADTPILDKTACVLMANNEILLDLLEQGEDERARQVLAWYLHAAKAYGVKAVNPGGVAGWKWGKDCKGLHEPVPGYQRVTPARIVAALARFCDELHLPHPLHLHCNNLGAPGNFLTTLETMRVLDGHRVHFAHLQYHAYGGDDWLSMRSAAAEIADYFNSHPLFTADAGAVLFGTTVTVTADGPWQHLLYQLTGRKWGNLDVENETGCGVVPYTYKEKSIPNAVQWAVGLELLLLITDPWRIALTTDHPNGAAFWRYPEIIHLLMNADYRREQLRAIPEKARSRLLLPELTREYSLSEIAIITSAGPARMLGLPHKGHLGPGADADVVIYNRSDNIEQIFAHPRYVLKNGVIIIDDGELRASIEGRQFAVTPSYDPAIEDYLRPLFQQYYTISFENYPVAEEHVPRLQCLTPAADGARTT</sequence>